<feature type="transmembrane region" description="Helical" evidence="1">
    <location>
        <begin position="30"/>
        <end position="49"/>
    </location>
</feature>
<dbReference type="AlphaFoldDB" id="A0A0G0QXZ2"/>
<proteinExistence type="predicted"/>
<keyword evidence="1" id="KW-1133">Transmembrane helix</keyword>
<feature type="transmembrane region" description="Helical" evidence="1">
    <location>
        <begin position="205"/>
        <end position="225"/>
    </location>
</feature>
<protein>
    <submittedName>
        <fullName evidence="2">Uncharacterized protein</fullName>
    </submittedName>
</protein>
<feature type="transmembrane region" description="Helical" evidence="1">
    <location>
        <begin position="146"/>
        <end position="166"/>
    </location>
</feature>
<evidence type="ECO:0000256" key="1">
    <source>
        <dbReference type="SAM" id="Phobius"/>
    </source>
</evidence>
<evidence type="ECO:0000313" key="3">
    <source>
        <dbReference type="Proteomes" id="UP000034215"/>
    </source>
</evidence>
<feature type="transmembrane region" description="Helical" evidence="1">
    <location>
        <begin position="237"/>
        <end position="255"/>
    </location>
</feature>
<feature type="transmembrane region" description="Helical" evidence="1">
    <location>
        <begin position="7"/>
        <end position="24"/>
    </location>
</feature>
<feature type="transmembrane region" description="Helical" evidence="1">
    <location>
        <begin position="89"/>
        <end position="107"/>
    </location>
</feature>
<dbReference type="EMBL" id="LBYA01000023">
    <property type="protein sequence ID" value="KKR42316.1"/>
    <property type="molecule type" value="Genomic_DNA"/>
</dbReference>
<keyword evidence="1" id="KW-0812">Transmembrane</keyword>
<dbReference type="Proteomes" id="UP000034215">
    <property type="component" value="Unassembled WGS sequence"/>
</dbReference>
<keyword evidence="1" id="KW-0472">Membrane</keyword>
<organism evidence="2 3">
    <name type="scientific">Candidatus Woesebacteria bacterium GW2011_GWB1_40_12</name>
    <dbReference type="NCBI Taxonomy" id="1618576"/>
    <lineage>
        <taxon>Bacteria</taxon>
        <taxon>Candidatus Woeseibacteriota</taxon>
    </lineage>
</organism>
<feature type="transmembrane region" description="Helical" evidence="1">
    <location>
        <begin position="119"/>
        <end position="140"/>
    </location>
</feature>
<evidence type="ECO:0000313" key="2">
    <source>
        <dbReference type="EMBL" id="KKR42316.1"/>
    </source>
</evidence>
<feature type="transmembrane region" description="Helical" evidence="1">
    <location>
        <begin position="56"/>
        <end position="77"/>
    </location>
</feature>
<reference evidence="2 3" key="1">
    <citation type="journal article" date="2015" name="Nature">
        <title>rRNA introns, odd ribosomes, and small enigmatic genomes across a large radiation of phyla.</title>
        <authorList>
            <person name="Brown C.T."/>
            <person name="Hug L.A."/>
            <person name="Thomas B.C."/>
            <person name="Sharon I."/>
            <person name="Castelle C.J."/>
            <person name="Singh A."/>
            <person name="Wilkins M.J."/>
            <person name="Williams K.H."/>
            <person name="Banfield J.F."/>
        </authorList>
    </citation>
    <scope>NUCLEOTIDE SEQUENCE [LARGE SCALE GENOMIC DNA]</scope>
</reference>
<feature type="transmembrane region" description="Helical" evidence="1">
    <location>
        <begin position="178"/>
        <end position="199"/>
    </location>
</feature>
<gene>
    <name evidence="2" type="ORF">UT76_C0023G0006</name>
</gene>
<comment type="caution">
    <text evidence="2">The sequence shown here is derived from an EMBL/GenBank/DDBJ whole genome shotgun (WGS) entry which is preliminary data.</text>
</comment>
<sequence length="256" mass="28704">MSKRTRFVITSVILSLGFVGIQFLNDQNRFWAIGILGALTFTLFLWSLFETLKANMTLLTLVLPVMFTLGVGFFWFLLPTNIFAKVPIVIFYGMGIYILCLTANIYSVASVRTIALLRAARGVGFVITLLASFLIFDAILSIRTEIYYLIPAVFVFSLLLYIQGFWSMLLTKEYSKDLVYLSAGAALVTTELAAILYFWPVTIVVGSLLLTTSFYMLLGLGQAKLEGRYFKSTIREHLVVGVLIFIAMFISTHWGA</sequence>
<accession>A0A0G0QXZ2</accession>
<name>A0A0G0QXZ2_9BACT</name>